<feature type="compositionally biased region" description="Basic and acidic residues" evidence="1">
    <location>
        <begin position="7"/>
        <end position="18"/>
    </location>
</feature>
<reference evidence="4" key="1">
    <citation type="submission" date="2023-03" db="EMBL/GenBank/DDBJ databases">
        <authorList>
            <person name="Julca I."/>
        </authorList>
    </citation>
    <scope>NUCLEOTIDE SEQUENCE</scope>
</reference>
<evidence type="ECO:0000259" key="3">
    <source>
        <dbReference type="Pfam" id="PF03168"/>
    </source>
</evidence>
<feature type="transmembrane region" description="Helical" evidence="2">
    <location>
        <begin position="38"/>
        <end position="61"/>
    </location>
</feature>
<feature type="domain" description="Late embryogenesis abundant protein LEA-2 subgroup" evidence="3">
    <location>
        <begin position="98"/>
        <end position="197"/>
    </location>
</feature>
<sequence>MSQAYNDDAKVATHDSESGRGIGGSDDMELRRKKRKQLLVYIAAFAVFQTAIILFFVLVIMKVRTPTFGFDVALLMPSNSQFGTRQNPSFDLKMNAVLRIENPNFGSYEFENSSVVFYYEDEPVGEVAVEKTGVGWRSTKRVDASLSLSSKGLPNNTKSQLGNDLTSGVLTLNTKSKLDGKVDLVFIFNKKKAIDMDCALTIGVADKVVRQISCK</sequence>
<evidence type="ECO:0000313" key="4">
    <source>
        <dbReference type="EMBL" id="CAI9092322.1"/>
    </source>
</evidence>
<dbReference type="EMBL" id="OX459118">
    <property type="protein sequence ID" value="CAI9092322.1"/>
    <property type="molecule type" value="Genomic_DNA"/>
</dbReference>
<organism evidence="4 5">
    <name type="scientific">Oldenlandia corymbosa var. corymbosa</name>
    <dbReference type="NCBI Taxonomy" id="529605"/>
    <lineage>
        <taxon>Eukaryota</taxon>
        <taxon>Viridiplantae</taxon>
        <taxon>Streptophyta</taxon>
        <taxon>Embryophyta</taxon>
        <taxon>Tracheophyta</taxon>
        <taxon>Spermatophyta</taxon>
        <taxon>Magnoliopsida</taxon>
        <taxon>eudicotyledons</taxon>
        <taxon>Gunneridae</taxon>
        <taxon>Pentapetalae</taxon>
        <taxon>asterids</taxon>
        <taxon>lamiids</taxon>
        <taxon>Gentianales</taxon>
        <taxon>Rubiaceae</taxon>
        <taxon>Rubioideae</taxon>
        <taxon>Spermacoceae</taxon>
        <taxon>Hedyotis-Oldenlandia complex</taxon>
        <taxon>Oldenlandia</taxon>
    </lineage>
</organism>
<keyword evidence="5" id="KW-1185">Reference proteome</keyword>
<name>A0AAV1CBY1_OLDCO</name>
<dbReference type="Pfam" id="PF03168">
    <property type="entry name" value="LEA_2"/>
    <property type="match status" value="1"/>
</dbReference>
<dbReference type="InterPro" id="IPR004864">
    <property type="entry name" value="LEA_2"/>
</dbReference>
<keyword evidence="2" id="KW-1133">Transmembrane helix</keyword>
<keyword evidence="2" id="KW-0812">Transmembrane</keyword>
<evidence type="ECO:0000256" key="2">
    <source>
        <dbReference type="SAM" id="Phobius"/>
    </source>
</evidence>
<accession>A0AAV1CBY1</accession>
<dbReference type="Proteomes" id="UP001161247">
    <property type="component" value="Chromosome 1"/>
</dbReference>
<protein>
    <submittedName>
        <fullName evidence="4">OLC1v1027522C1</fullName>
    </submittedName>
</protein>
<dbReference type="InterPro" id="IPR055301">
    <property type="entry name" value="Lea14-like_2"/>
</dbReference>
<evidence type="ECO:0000256" key="1">
    <source>
        <dbReference type="SAM" id="MobiDB-lite"/>
    </source>
</evidence>
<gene>
    <name evidence="4" type="ORF">OLC1_LOCUS4017</name>
</gene>
<dbReference type="PANTHER" id="PTHR31852">
    <property type="entry name" value="LATE EMBRYOGENESIS ABUNDANT (LEA) HYDROXYPROLINE-RICH GLYCOPROTEIN FAMILY"/>
    <property type="match status" value="1"/>
</dbReference>
<evidence type="ECO:0000313" key="5">
    <source>
        <dbReference type="Proteomes" id="UP001161247"/>
    </source>
</evidence>
<dbReference type="AlphaFoldDB" id="A0AAV1CBY1"/>
<proteinExistence type="predicted"/>
<keyword evidence="2" id="KW-0472">Membrane</keyword>
<feature type="region of interest" description="Disordered" evidence="1">
    <location>
        <begin position="1"/>
        <end position="27"/>
    </location>
</feature>